<feature type="domain" description="PPM-type phosphatase" evidence="1">
    <location>
        <begin position="2"/>
        <end position="223"/>
    </location>
</feature>
<dbReference type="InterPro" id="IPR001932">
    <property type="entry name" value="PPM-type_phosphatase-like_dom"/>
</dbReference>
<keyword evidence="3" id="KW-1185">Reference proteome</keyword>
<name>A0A1G8C9J8_9PSED</name>
<evidence type="ECO:0000313" key="3">
    <source>
        <dbReference type="Proteomes" id="UP000182894"/>
    </source>
</evidence>
<dbReference type="Proteomes" id="UP000182894">
    <property type="component" value="Unassembled WGS sequence"/>
</dbReference>
<proteinExistence type="predicted"/>
<dbReference type="EMBL" id="FNCO01000006">
    <property type="protein sequence ID" value="SDH41953.1"/>
    <property type="molecule type" value="Genomic_DNA"/>
</dbReference>
<dbReference type="OrthoDB" id="7004480at2"/>
<organism evidence="2 3">
    <name type="scientific">Pseudomonas abietaniphila</name>
    <dbReference type="NCBI Taxonomy" id="89065"/>
    <lineage>
        <taxon>Bacteria</taxon>
        <taxon>Pseudomonadati</taxon>
        <taxon>Pseudomonadota</taxon>
        <taxon>Gammaproteobacteria</taxon>
        <taxon>Pseudomonadales</taxon>
        <taxon>Pseudomonadaceae</taxon>
        <taxon>Pseudomonas</taxon>
    </lineage>
</organism>
<dbReference type="STRING" id="89065.SAMN05216605_106181"/>
<dbReference type="InterPro" id="IPR036457">
    <property type="entry name" value="PPM-type-like_dom_sf"/>
</dbReference>
<evidence type="ECO:0000313" key="2">
    <source>
        <dbReference type="EMBL" id="SDH41953.1"/>
    </source>
</evidence>
<gene>
    <name evidence="2" type="ORF">SAMN05216605_106181</name>
</gene>
<dbReference type="PROSITE" id="PS51746">
    <property type="entry name" value="PPM_2"/>
    <property type="match status" value="1"/>
</dbReference>
<dbReference type="SUPFAM" id="SSF81606">
    <property type="entry name" value="PP2C-like"/>
    <property type="match status" value="1"/>
</dbReference>
<dbReference type="RefSeq" id="WP_074753032.1">
    <property type="nucleotide sequence ID" value="NZ_FNCO01000006.1"/>
</dbReference>
<sequence>MIHFTRSIQGRKCEVTSDHVGASYEGSTGLFVIADGTSRPHSTLLAEAFVRHVIAHYEKGRAHSEGATLETAAQYLETMLNDTHAELFTDPCQGSASYLVALIENEVLTLAYEGDCCAGLVRAGGQIEWLNSPHCMANWRRNRTHSDIASDRGRHRLTRSLRVGRKPEPDTMSQQNEPDARIILATDGFWAELSDVHQATLLAFPESESPGAEDDLTWIDLRLHS</sequence>
<evidence type="ECO:0000259" key="1">
    <source>
        <dbReference type="PROSITE" id="PS51746"/>
    </source>
</evidence>
<accession>A0A1G8C9J8</accession>
<protein>
    <recommendedName>
        <fullName evidence="1">PPM-type phosphatase domain-containing protein</fullName>
    </recommendedName>
</protein>
<dbReference type="AlphaFoldDB" id="A0A1G8C9J8"/>
<dbReference type="Gene3D" id="3.60.40.10">
    <property type="entry name" value="PPM-type phosphatase domain"/>
    <property type="match status" value="1"/>
</dbReference>
<reference evidence="3" key="1">
    <citation type="submission" date="2016-10" db="EMBL/GenBank/DDBJ databases">
        <authorList>
            <person name="Varghese N."/>
            <person name="Submissions S."/>
        </authorList>
    </citation>
    <scope>NUCLEOTIDE SEQUENCE [LARGE SCALE GENOMIC DNA]</scope>
    <source>
        <strain evidence="3">ATCC 700689</strain>
    </source>
</reference>